<dbReference type="InterPro" id="IPR013149">
    <property type="entry name" value="ADH-like_C"/>
</dbReference>
<evidence type="ECO:0000313" key="4">
    <source>
        <dbReference type="EMBL" id="CAF9936053.1"/>
    </source>
</evidence>
<organism evidence="4 5">
    <name type="scientific">Heterodermia speciosa</name>
    <dbReference type="NCBI Taxonomy" id="116794"/>
    <lineage>
        <taxon>Eukaryota</taxon>
        <taxon>Fungi</taxon>
        <taxon>Dikarya</taxon>
        <taxon>Ascomycota</taxon>
        <taxon>Pezizomycotina</taxon>
        <taxon>Lecanoromycetes</taxon>
        <taxon>OSLEUM clade</taxon>
        <taxon>Lecanoromycetidae</taxon>
        <taxon>Caliciales</taxon>
        <taxon>Physciaceae</taxon>
        <taxon>Heterodermia</taxon>
    </lineage>
</organism>
<dbReference type="InterPro" id="IPR013154">
    <property type="entry name" value="ADH-like_N"/>
</dbReference>
<dbReference type="InterPro" id="IPR036291">
    <property type="entry name" value="NAD(P)-bd_dom_sf"/>
</dbReference>
<dbReference type="InterPro" id="IPR047122">
    <property type="entry name" value="Trans-enoyl_RdTase-like"/>
</dbReference>
<name>A0A8H3IWV6_9LECA</name>
<reference evidence="4" key="1">
    <citation type="submission" date="2021-03" db="EMBL/GenBank/DDBJ databases">
        <authorList>
            <person name="Tagirdzhanova G."/>
        </authorList>
    </citation>
    <scope>NUCLEOTIDE SEQUENCE</scope>
</reference>
<dbReference type="InterPro" id="IPR020843">
    <property type="entry name" value="ER"/>
</dbReference>
<dbReference type="PANTHER" id="PTHR45348">
    <property type="entry name" value="HYPOTHETICAL OXIDOREDUCTASE (EUROFUNG)"/>
    <property type="match status" value="1"/>
</dbReference>
<dbReference type="AlphaFoldDB" id="A0A8H3IWV6"/>
<dbReference type="Gene3D" id="3.40.50.720">
    <property type="entry name" value="NAD(P)-binding Rossmann-like Domain"/>
    <property type="match status" value="1"/>
</dbReference>
<dbReference type="EMBL" id="CAJPDS010000088">
    <property type="protein sequence ID" value="CAF9936053.1"/>
    <property type="molecule type" value="Genomic_DNA"/>
</dbReference>
<keyword evidence="2" id="KW-0560">Oxidoreductase</keyword>
<gene>
    <name evidence="4" type="ORF">HETSPECPRED_009993</name>
</gene>
<evidence type="ECO:0000259" key="3">
    <source>
        <dbReference type="SMART" id="SM00829"/>
    </source>
</evidence>
<dbReference type="SUPFAM" id="SSF51735">
    <property type="entry name" value="NAD(P)-binding Rossmann-fold domains"/>
    <property type="match status" value="1"/>
</dbReference>
<evidence type="ECO:0000256" key="2">
    <source>
        <dbReference type="ARBA" id="ARBA00023002"/>
    </source>
</evidence>
<dbReference type="Pfam" id="PF00107">
    <property type="entry name" value="ADH_zinc_N"/>
    <property type="match status" value="1"/>
</dbReference>
<proteinExistence type="inferred from homology"/>
<comment type="similarity">
    <text evidence="1">Belongs to the zinc-containing alcohol dehydrogenase family.</text>
</comment>
<dbReference type="PANTHER" id="PTHR45348:SF2">
    <property type="entry name" value="ZINC-TYPE ALCOHOL DEHYDROGENASE-LIKE PROTEIN C2E1P3.01"/>
    <property type="match status" value="1"/>
</dbReference>
<dbReference type="GO" id="GO:0016651">
    <property type="term" value="F:oxidoreductase activity, acting on NAD(P)H"/>
    <property type="evidence" value="ECO:0007669"/>
    <property type="project" value="InterPro"/>
</dbReference>
<dbReference type="Proteomes" id="UP000664521">
    <property type="component" value="Unassembled WGS sequence"/>
</dbReference>
<protein>
    <recommendedName>
        <fullName evidence="3">Enoyl reductase (ER) domain-containing protein</fullName>
    </recommendedName>
</protein>
<comment type="caution">
    <text evidence="4">The sequence shown here is derived from an EMBL/GenBank/DDBJ whole genome shotgun (WGS) entry which is preliminary data.</text>
</comment>
<evidence type="ECO:0000256" key="1">
    <source>
        <dbReference type="ARBA" id="ARBA00008072"/>
    </source>
</evidence>
<dbReference type="SUPFAM" id="SSF50129">
    <property type="entry name" value="GroES-like"/>
    <property type="match status" value="1"/>
</dbReference>
<sequence>MPATTHRAAILAEKGGPLSLTDRPTPSPAPHEILLEVKAVALNPVDLAQRDTGFPPVPSYPAVLGSDVAGLIAAVGSRVPNAPAVGSRAVAFASAFYHDGSADHGAFQGFVLAPWEGVVGLPDGVGFEEGAVCPLAAMTALTAWTVVGIPLGTEFTPGDGQAVLIWGAASSVGTFAVQAARLMGFRVYATASAKHHAYLKGLGADVVFDYRAGDVVDRIVDRVREDGVVLRTANCVVQGSLQPTLDVLKVTKGDAVAKVAHTPVLLPGAPTLDGVEVKFNMPSMDLAERKEHMYKCFHGWLRNGLDSGTVVPSPRIQVEDEGLEGLNRALDKLKDGLSGTKIVVRI</sequence>
<accession>A0A8H3IWV6</accession>
<evidence type="ECO:0000313" key="5">
    <source>
        <dbReference type="Proteomes" id="UP000664521"/>
    </source>
</evidence>
<keyword evidence="5" id="KW-1185">Reference proteome</keyword>
<feature type="domain" description="Enoyl reductase (ER)" evidence="3">
    <location>
        <begin position="15"/>
        <end position="344"/>
    </location>
</feature>
<dbReference type="SMART" id="SM00829">
    <property type="entry name" value="PKS_ER"/>
    <property type="match status" value="1"/>
</dbReference>
<dbReference type="InterPro" id="IPR011032">
    <property type="entry name" value="GroES-like_sf"/>
</dbReference>
<dbReference type="Pfam" id="PF08240">
    <property type="entry name" value="ADH_N"/>
    <property type="match status" value="1"/>
</dbReference>
<dbReference type="CDD" id="cd08249">
    <property type="entry name" value="enoyl_reductase_like"/>
    <property type="match status" value="1"/>
</dbReference>
<dbReference type="Gene3D" id="3.90.180.10">
    <property type="entry name" value="Medium-chain alcohol dehydrogenases, catalytic domain"/>
    <property type="match status" value="1"/>
</dbReference>
<dbReference type="OrthoDB" id="10257049at2759"/>